<sequence>MANGVCDWACMNFFCQYDGGDCWDSSCSPGCNGGLLVNYQCDPECNTVSCFYDNGDCLCAPGCYPDLLENSKCDSACSAKSCNYDNHSCGDCAINCFNTMINDGVCNVECNNEACGFDGNDCKSCASGCLLSELGRCKPECLVLDCDFDPLCSNMSILRASNYAQIAMLDFNYPVNSPNSCYKNHGCELDYNLFNFVCNSSCNYEDCFYHYFQCYWPLCNDPKCLLCVSVNPKLCIYCNSIQLYGYCVDTCPRYFTLYAYSKLQTLMCVPVADGSTAEVQDESFISADNVAQGDGSIEYPYNSLSYGLSQLAWKYSVVYLMKGTHNLTLVVDDDYLYDATASRPLYRKTNKLIKITVKPLYCSIYNHTGCLDDDEKVTLVVDTNPITLDVLTDVTFENIIFDGSTKFSPYCSDCDYCKKTTESGGEIYDDHGNTLDSNSYVPQSTCDKFQSTNFFIIGSNAILHLNNVEIKNFRQQYNSIITLNGGILNMNSVDFYNIMSKPQSGIILSNSCNSNYCGEIHFKNSSVSSLNNGYEINDDIDLSGFMVLNKINYVEMDNITFENNLVNNIDPEDSTKGMFTLHQILNLTLLNLVLQYNFNYDTFFYINQYQMDMPQIIDSNKKPIYENLINIRFENLLFKNNSSIKILALIAQYNNDLQNILINNCTFLNNFSEDDGIISISYKGNLNKEFISGDSRVITLDSGKKIIVDFPPRNITLKDLDFIKNTFGGSQISLYNLPNLYIMNSNWNENGDNLNEDANTVTINYLKSLSNLYINSTLSYNFPSCSSVIATTNSNNFIFDYNTIYGSYCTSNNAGLVLSSCINETLVQNSVFSENKSSGNSIALEAIMSSALLLKNLTFENNYFYNSVGTSVVKLSSLASISDFKLVNCSFLGGETSIYANSVQNIMLENCTVDSVSNSLYSTLVFLGKEKIKSTISLKNCEIKNNSPKLVHVSISSSETQSTVLVSISGMTVSNNKGGKYIIFIDKSINLDSSSQIIHSTFINNKATSIYARMISGILSINSCIFDSNSASYATILNLDHPAPAETHFSNSKIISNRGDNILYINGNSDVTHLYTSYLYFYNNTYNAIIIAKGNWIDEYSYFYKNSATKGGAVIIKDESIVNLESTAFKENSATSDGGAIYISGSSNITCNNCTIVENTSKIDGGGLAVDQSSIFIFNNSVFSENKCDYRGSAVSILNSDKSYSYLINTEISHNGAGSFASILSDSSLISLQNCSVLNNSGNTNPGIFMIYSACNISDSSFSNHTGTSGSDLSINIDSSLFVYNTYFQNSLATSSAGSISITDSSLICEKCSFKNTMSPVGGTLQCTSGSSCKIINSSILRSYASITGGVIYIFDSTLSIINTKFQNYEGSAIDSSKSLTIEILDSTFQDGVNANGAAINCLDCKNVTIVRSDFKNLTATYGAGIKFGHTTAISSNYVAKIESSIFENCQALYGGAIYSNNINIEINDCKFINNSAIGLNQNNQCNEGEGGALYLTSTVQISAFIGKSIFTDNSACLSGGAIQWYLSQPIISNLSFLDNSALYGDDLASFPLSLKVLSYRRRLDVQVPSAPGQYLSSPLIVGIIDHYGQTVLTESTSTCQLEVTDSSNYSLSGKIKVQASSGIYNFSEIIITGDPGSTVGFSFTSSIVSSSLSDSSLYFKLRECEIGEALATKSCQICAYGTYNLAAGDPCKDCPASAKCYGKNNIFPKQGYWRVNNLTDNFFKCPNSDACLGGIDTNNSIGACKKGYYGNLCQSCENGYSRNGENVCSECPNPTTNSLIMLGMTALALIIVLIMTRSSFKLAYKTKSLTSVYFKIFMNYMQLVVITASFNLNWPQLALELFSIQNSAGSVTDQIFSVDCYLQGQSSKPFFSKLMFMALLPLLLAILTMIFWACFYFCSKNKLYLKNKFIGSLVVQLFLIQPSLVKYNFSNFNCMEIESGSYYLVSDLEIKCWNYEHTLYSLIVALPSILVWCIAVPAVCLWYIHLRRDHLNTIELKLQFGFLYLGFRDENYYWEFSILYRKILIICCSVFLGSASIRIQALTVFFMLIICFFFHRKIHPYRTKQLNALETKSILVSGITIYCGLYYLTDELAYSTSLVLFIIIIAVNFYFLGHWISSMTGIGLWILYSKIRWCRILMGGTRMETLVKNLSSIDLGEKEADLEKNDISRDSQKKEDLVSWRKLKIKEINNTPEMSAARSSAECDINPDNSITFLKEAEDPSFFVLVPHPTVKELEKEMED</sequence>
<gene>
    <name evidence="6" type="ORF">BSTOLATCC_MIC26268</name>
</gene>
<feature type="transmembrane region" description="Helical" evidence="4">
    <location>
        <begin position="2024"/>
        <end position="2055"/>
    </location>
</feature>
<organism evidence="6 7">
    <name type="scientific">Blepharisma stoltei</name>
    <dbReference type="NCBI Taxonomy" id="1481888"/>
    <lineage>
        <taxon>Eukaryota</taxon>
        <taxon>Sar</taxon>
        <taxon>Alveolata</taxon>
        <taxon>Ciliophora</taxon>
        <taxon>Postciliodesmatophora</taxon>
        <taxon>Heterotrichea</taxon>
        <taxon>Heterotrichida</taxon>
        <taxon>Blepharismidae</taxon>
        <taxon>Blepharisma</taxon>
    </lineage>
</organism>
<dbReference type="InterPro" id="IPR011050">
    <property type="entry name" value="Pectin_lyase_fold/virulence"/>
</dbReference>
<evidence type="ECO:0000313" key="7">
    <source>
        <dbReference type="Proteomes" id="UP001162131"/>
    </source>
</evidence>
<evidence type="ECO:0000313" key="6">
    <source>
        <dbReference type="EMBL" id="CAG9320351.1"/>
    </source>
</evidence>
<keyword evidence="1" id="KW-0677">Repeat</keyword>
<dbReference type="InterPro" id="IPR000800">
    <property type="entry name" value="Notch_dom"/>
</dbReference>
<dbReference type="SMART" id="SM00004">
    <property type="entry name" value="NL"/>
    <property type="match status" value="2"/>
</dbReference>
<name>A0AAU9J523_9CILI</name>
<keyword evidence="4" id="KW-1133">Transmembrane helix</keyword>
<dbReference type="Gene3D" id="3.30.300.320">
    <property type="match status" value="2"/>
</dbReference>
<dbReference type="EMBL" id="CAJZBQ010000025">
    <property type="protein sequence ID" value="CAG9320351.1"/>
    <property type="molecule type" value="Genomic_DNA"/>
</dbReference>
<dbReference type="InterPro" id="IPR006626">
    <property type="entry name" value="PbH1"/>
</dbReference>
<dbReference type="InterPro" id="IPR012334">
    <property type="entry name" value="Pectin_lyas_fold"/>
</dbReference>
<comment type="caution">
    <text evidence="6">The sequence shown here is derived from an EMBL/GenBank/DDBJ whole genome shotgun (WGS) entry which is preliminary data.</text>
</comment>
<keyword evidence="3" id="KW-0325">Glycoprotein</keyword>
<keyword evidence="2" id="KW-1015">Disulfide bond</keyword>
<feature type="domain" description="LNR" evidence="5">
    <location>
        <begin position="89"/>
        <end position="123"/>
    </location>
</feature>
<keyword evidence="4" id="KW-0812">Transmembrane</keyword>
<dbReference type="Gene3D" id="2.160.20.10">
    <property type="entry name" value="Single-stranded right-handed beta-helix, Pectin lyase-like"/>
    <property type="match status" value="1"/>
</dbReference>
<feature type="transmembrane region" description="Helical" evidence="4">
    <location>
        <begin position="2067"/>
        <end position="2089"/>
    </location>
</feature>
<evidence type="ECO:0000256" key="2">
    <source>
        <dbReference type="ARBA" id="ARBA00023157"/>
    </source>
</evidence>
<dbReference type="SMART" id="SM00710">
    <property type="entry name" value="PbH1"/>
    <property type="match status" value="15"/>
</dbReference>
<evidence type="ECO:0000256" key="4">
    <source>
        <dbReference type="SAM" id="Phobius"/>
    </source>
</evidence>
<dbReference type="SUPFAM" id="SSF51126">
    <property type="entry name" value="Pectin lyase-like"/>
    <property type="match status" value="3"/>
</dbReference>
<dbReference type="Proteomes" id="UP001162131">
    <property type="component" value="Unassembled WGS sequence"/>
</dbReference>
<evidence type="ECO:0000256" key="3">
    <source>
        <dbReference type="ARBA" id="ARBA00023180"/>
    </source>
</evidence>
<feature type="transmembrane region" description="Helical" evidence="4">
    <location>
        <begin position="1960"/>
        <end position="1985"/>
    </location>
</feature>
<protein>
    <recommendedName>
        <fullName evidence="5">LNR domain-containing protein</fullName>
    </recommendedName>
</protein>
<reference evidence="6" key="1">
    <citation type="submission" date="2021-09" db="EMBL/GenBank/DDBJ databases">
        <authorList>
            <consortium name="AG Swart"/>
            <person name="Singh M."/>
            <person name="Singh A."/>
            <person name="Seah K."/>
            <person name="Emmerich C."/>
        </authorList>
    </citation>
    <scope>NUCLEOTIDE SEQUENCE</scope>
    <source>
        <strain evidence="6">ATCC30299</strain>
    </source>
</reference>
<feature type="transmembrane region" description="Helical" evidence="4">
    <location>
        <begin position="2101"/>
        <end position="2129"/>
    </location>
</feature>
<feature type="transmembrane region" description="Helical" evidence="4">
    <location>
        <begin position="1813"/>
        <end position="1833"/>
    </location>
</feature>
<evidence type="ECO:0000259" key="5">
    <source>
        <dbReference type="SMART" id="SM00004"/>
    </source>
</evidence>
<feature type="domain" description="LNR" evidence="5">
    <location>
        <begin position="20"/>
        <end position="58"/>
    </location>
</feature>
<keyword evidence="4" id="KW-0472">Membrane</keyword>
<accession>A0AAU9J523</accession>
<dbReference type="PANTHER" id="PTHR11319">
    <property type="entry name" value="G PROTEIN-COUPLED RECEPTOR-RELATED"/>
    <property type="match status" value="1"/>
</dbReference>
<feature type="transmembrane region" description="Helical" evidence="4">
    <location>
        <begin position="1780"/>
        <end position="1801"/>
    </location>
</feature>
<dbReference type="Pfam" id="PF00066">
    <property type="entry name" value="Notch"/>
    <property type="match status" value="3"/>
</dbReference>
<evidence type="ECO:0000256" key="1">
    <source>
        <dbReference type="ARBA" id="ARBA00022737"/>
    </source>
</evidence>
<dbReference type="PANTHER" id="PTHR11319:SF35">
    <property type="entry name" value="OUTER MEMBRANE PROTEIN PMPC-RELATED"/>
    <property type="match status" value="1"/>
</dbReference>
<proteinExistence type="predicted"/>
<keyword evidence="7" id="KW-1185">Reference proteome</keyword>
<feature type="transmembrane region" description="Helical" evidence="4">
    <location>
        <begin position="1875"/>
        <end position="1899"/>
    </location>
</feature>